<name>A0A8T6QZW0_9MICO</name>
<dbReference type="InterPro" id="IPR001509">
    <property type="entry name" value="Epimerase_deHydtase"/>
</dbReference>
<keyword evidence="5" id="KW-1185">Reference proteome</keyword>
<dbReference type="PANTHER" id="PTHR11092">
    <property type="entry name" value="SUGAR NUCLEOTIDE EPIMERASE RELATED"/>
    <property type="match status" value="1"/>
</dbReference>
<dbReference type="Pfam" id="PF08338">
    <property type="entry name" value="DUF1731"/>
    <property type="match status" value="1"/>
</dbReference>
<evidence type="ECO:0000259" key="2">
    <source>
        <dbReference type="Pfam" id="PF01370"/>
    </source>
</evidence>
<protein>
    <submittedName>
        <fullName evidence="4">TIGR01777 family protein</fullName>
    </submittedName>
</protein>
<proteinExistence type="inferred from homology"/>
<dbReference type="InterPro" id="IPR036291">
    <property type="entry name" value="NAD(P)-bd_dom_sf"/>
</dbReference>
<evidence type="ECO:0000313" key="4">
    <source>
        <dbReference type="EMBL" id="NHA67116.1"/>
    </source>
</evidence>
<dbReference type="Gene3D" id="3.40.50.720">
    <property type="entry name" value="NAD(P)-binding Rossmann-like Domain"/>
    <property type="match status" value="1"/>
</dbReference>
<reference evidence="4" key="1">
    <citation type="submission" date="2020-03" db="EMBL/GenBank/DDBJ databases">
        <title>Phycicoccus flavus sp. nov., a novel endophytic actinobacterium isolated from branch of Kandelia candel.</title>
        <authorList>
            <person name="Tuo L."/>
        </authorList>
    </citation>
    <scope>NUCLEOTIDE SEQUENCE</scope>
    <source>
        <strain evidence="4">CMS6Z-2</strain>
    </source>
</reference>
<accession>A0A8T6QZW0</accession>
<dbReference type="SUPFAM" id="SSF51735">
    <property type="entry name" value="NAD(P)-binding Rossmann-fold domains"/>
    <property type="match status" value="1"/>
</dbReference>
<dbReference type="Proteomes" id="UP000287866">
    <property type="component" value="Unassembled WGS sequence"/>
</dbReference>
<dbReference type="AlphaFoldDB" id="A0A8T6QZW0"/>
<sequence>MAVTGSSGLIGTALVAALRKRGDEVLRLVRRSPSSEDEVRWDPASRRLDPAVLDGVDGVVNLAGAGVGDHRWTPSYKHEILSSRTDSTAAVATAVAETGRPVRLVSGSAVGFYGDRDDEELTEASPPGSGFLTDVVLAWEAAAHPATDAGAPTAFVRTGIVMSPDGGAMQPLLRLGRLGLAGPLGSGRQFWPWITLVDEVGAILHLLDHPEVTGPVNLAAPEPARQREIASALGDALGRPAVLPAPSPALKLVVGEFAGEILGSQRIVGTVLADSGYRFTHTDLAGAARWVTA</sequence>
<feature type="domain" description="NAD-dependent epimerase/dehydratase" evidence="2">
    <location>
        <begin position="2"/>
        <end position="212"/>
    </location>
</feature>
<dbReference type="EMBL" id="SAYU02000006">
    <property type="protein sequence ID" value="NHA67116.1"/>
    <property type="molecule type" value="Genomic_DNA"/>
</dbReference>
<evidence type="ECO:0000313" key="5">
    <source>
        <dbReference type="Proteomes" id="UP000287866"/>
    </source>
</evidence>
<dbReference type="PANTHER" id="PTHR11092:SF0">
    <property type="entry name" value="EPIMERASE FAMILY PROTEIN SDR39U1"/>
    <property type="match status" value="1"/>
</dbReference>
<feature type="domain" description="DUF1731" evidence="3">
    <location>
        <begin position="245"/>
        <end position="290"/>
    </location>
</feature>
<evidence type="ECO:0000259" key="3">
    <source>
        <dbReference type="Pfam" id="PF08338"/>
    </source>
</evidence>
<dbReference type="InterPro" id="IPR013549">
    <property type="entry name" value="DUF1731"/>
</dbReference>
<organism evidence="4 5">
    <name type="scientific">Phycicoccus flavus</name>
    <dbReference type="NCBI Taxonomy" id="2502783"/>
    <lineage>
        <taxon>Bacteria</taxon>
        <taxon>Bacillati</taxon>
        <taxon>Actinomycetota</taxon>
        <taxon>Actinomycetes</taxon>
        <taxon>Micrococcales</taxon>
        <taxon>Intrasporangiaceae</taxon>
        <taxon>Phycicoccus</taxon>
    </lineage>
</organism>
<gene>
    <name evidence="4" type="ORF">EPD83_003465</name>
</gene>
<dbReference type="InterPro" id="IPR010099">
    <property type="entry name" value="SDR39U1"/>
</dbReference>
<comment type="similarity">
    <text evidence="1">Belongs to the NAD(P)-dependent epimerase/dehydratase family. SDR39U1 subfamily.</text>
</comment>
<dbReference type="Pfam" id="PF01370">
    <property type="entry name" value="Epimerase"/>
    <property type="match status" value="1"/>
</dbReference>
<dbReference type="NCBIfam" id="TIGR01777">
    <property type="entry name" value="yfcH"/>
    <property type="match status" value="1"/>
</dbReference>
<evidence type="ECO:0000256" key="1">
    <source>
        <dbReference type="ARBA" id="ARBA00009353"/>
    </source>
</evidence>
<comment type="caution">
    <text evidence="4">The sequence shown here is derived from an EMBL/GenBank/DDBJ whole genome shotgun (WGS) entry which is preliminary data.</text>
</comment>